<reference evidence="2 3" key="1">
    <citation type="submission" date="2020-08" db="EMBL/GenBank/DDBJ databases">
        <title>Genomic Encyclopedia of Type Strains, Phase IV (KMG-IV): sequencing the most valuable type-strain genomes for metagenomic binning, comparative biology and taxonomic classification.</title>
        <authorList>
            <person name="Goeker M."/>
        </authorList>
    </citation>
    <scope>NUCLEOTIDE SEQUENCE [LARGE SCALE GENOMIC DNA]</scope>
    <source>
        <strain evidence="2 3">DSM 11590</strain>
    </source>
</reference>
<dbReference type="PANTHER" id="PTHR38013:SF1">
    <property type="entry name" value="GLYCOPROTEIN_POLYSACCHARIDE METABOLISM"/>
    <property type="match status" value="1"/>
</dbReference>
<evidence type="ECO:0000313" key="2">
    <source>
        <dbReference type="EMBL" id="MBB6211344.1"/>
    </source>
</evidence>
<evidence type="ECO:0000313" key="3">
    <source>
        <dbReference type="Proteomes" id="UP000544872"/>
    </source>
</evidence>
<organism evidence="2 3">
    <name type="scientific">Novispirillum itersonii</name>
    <name type="common">Aquaspirillum itersonii</name>
    <dbReference type="NCBI Taxonomy" id="189"/>
    <lineage>
        <taxon>Bacteria</taxon>
        <taxon>Pseudomonadati</taxon>
        <taxon>Pseudomonadota</taxon>
        <taxon>Alphaproteobacteria</taxon>
        <taxon>Rhodospirillales</taxon>
        <taxon>Novispirillaceae</taxon>
        <taxon>Novispirillum</taxon>
    </lineage>
</organism>
<protein>
    <submittedName>
        <fullName evidence="2">Putative lipoprotein YbaY</fullName>
    </submittedName>
</protein>
<gene>
    <name evidence="2" type="ORF">FHS48_002781</name>
</gene>
<dbReference type="AlphaFoldDB" id="A0A7W9ZJL0"/>
<feature type="signal peptide" evidence="1">
    <location>
        <begin position="1"/>
        <end position="21"/>
    </location>
</feature>
<keyword evidence="3" id="KW-1185">Reference proteome</keyword>
<proteinExistence type="predicted"/>
<comment type="caution">
    <text evidence="2">The sequence shown here is derived from an EMBL/GenBank/DDBJ whole genome shotgun (WGS) entry which is preliminary data.</text>
</comment>
<feature type="chain" id="PRO_5030586031" evidence="1">
    <location>
        <begin position="22"/>
        <end position="154"/>
    </location>
</feature>
<name>A0A7W9ZJL0_NOVIT</name>
<accession>A0A7W9ZJL0</accession>
<dbReference type="InterPro" id="IPR039366">
    <property type="entry name" value="Pilotin"/>
</dbReference>
<dbReference type="Pfam" id="PF09619">
    <property type="entry name" value="YscW"/>
    <property type="match status" value="1"/>
</dbReference>
<dbReference type="RefSeq" id="WP_184264152.1">
    <property type="nucleotide sequence ID" value="NZ_JACIIX010000010.1"/>
</dbReference>
<dbReference type="PROSITE" id="PS51257">
    <property type="entry name" value="PROKAR_LIPOPROTEIN"/>
    <property type="match status" value="1"/>
</dbReference>
<dbReference type="PANTHER" id="PTHR38013">
    <property type="entry name" value="GLYCOPROTEIN/POLYSACCHARIDE METABOLISM"/>
    <property type="match status" value="1"/>
</dbReference>
<keyword evidence="2" id="KW-0449">Lipoprotein</keyword>
<dbReference type="EMBL" id="JACIIX010000010">
    <property type="protein sequence ID" value="MBB6211344.1"/>
    <property type="molecule type" value="Genomic_DNA"/>
</dbReference>
<sequence length="154" mass="16207">MTRTLIKATLMAATLMGTALVQGCAPVRDTYAARPADAYGTVSGQVVMLTRQALPEEAVIEVAILDNSNVNPAPAILGNTSLDGQGPMPFPFRLTYRRDALIPGHTYRLEASMATNGRILSVGEVPVTLSATPGPETDLGAVILRPVPPKPKAE</sequence>
<dbReference type="Proteomes" id="UP000544872">
    <property type="component" value="Unassembled WGS sequence"/>
</dbReference>
<evidence type="ECO:0000256" key="1">
    <source>
        <dbReference type="SAM" id="SignalP"/>
    </source>
</evidence>
<keyword evidence="1" id="KW-0732">Signal</keyword>
<dbReference type="InterPro" id="IPR053196">
    <property type="entry name" value="Lipoprotein_YbaY-like"/>
</dbReference>